<keyword evidence="4" id="KW-0410">Iron transport</keyword>
<evidence type="ECO:0000256" key="5">
    <source>
        <dbReference type="ARBA" id="ARBA00022692"/>
    </source>
</evidence>
<dbReference type="PANTHER" id="PTHR45758">
    <property type="entry name" value="MITOFERRIN-1-RELATED"/>
    <property type="match status" value="1"/>
</dbReference>
<keyword evidence="10" id="KW-0496">Mitochondrion</keyword>
<dbReference type="PANTHER" id="PTHR45758:SF20">
    <property type="entry name" value="MITOFERRIN-2"/>
    <property type="match status" value="1"/>
</dbReference>
<name>A0A6G1SEU3_9ACAR</name>
<protein>
    <submittedName>
        <fullName evidence="14">Mitoferrin-1</fullName>
    </submittedName>
</protein>
<dbReference type="Pfam" id="PF00153">
    <property type="entry name" value="Mito_carr"/>
    <property type="match status" value="3"/>
</dbReference>
<evidence type="ECO:0000256" key="3">
    <source>
        <dbReference type="ARBA" id="ARBA00022448"/>
    </source>
</evidence>
<dbReference type="AlphaFoldDB" id="A0A6G1SEU3"/>
<keyword evidence="8" id="KW-0408">Iron</keyword>
<keyword evidence="3 13" id="KW-0813">Transport</keyword>
<evidence type="ECO:0000256" key="2">
    <source>
        <dbReference type="ARBA" id="ARBA00006375"/>
    </source>
</evidence>
<reference evidence="14" key="1">
    <citation type="submission" date="2018-10" db="EMBL/GenBank/DDBJ databases">
        <title>Transcriptome assembly of Aceria tosichella (Wheat curl mite) Type 2.</title>
        <authorList>
            <person name="Scully E.D."/>
            <person name="Geib S.M."/>
            <person name="Palmer N.A."/>
            <person name="Gupta A.K."/>
            <person name="Sarath G."/>
            <person name="Tatineni S."/>
        </authorList>
    </citation>
    <scope>NUCLEOTIDE SEQUENCE</scope>
    <source>
        <strain evidence="14">LincolnNE</strain>
    </source>
</reference>
<evidence type="ECO:0000256" key="8">
    <source>
        <dbReference type="ARBA" id="ARBA00023004"/>
    </source>
</evidence>
<gene>
    <name evidence="14" type="primary">SLC25A37</name>
    <name evidence="14" type="ORF">g.13038</name>
</gene>
<sequence>MDDDEDPYESLPGGRNTLVYMSAGAAAGILEHCVMYPIDVVRTRMQSIRPQLGRQTFWDSVTHLIRNERFKTFRGMSAVIAGAGPAHALYFSCYENIKELLLNRQIIDIYPKNNFHNHQRLGSETSQLQQNNKEIFTNTSYTQTTTFSHRALAQSIAGCGATVVHDAVMNPVEVVKQRMQMYKSPFKTSLTCARHILKHEGLKAFYRSYFTQLTMNLPYHSLHFVTYEYMQDLTNRQRDYNPKAHVISGAIAGALASAVTTPLDVCKTLLNTQEKLALVAANSDRISGLLDASRVVYKCCGFRGYFHGIQARVLVAMPSTAISWSVYEFFKSSYK</sequence>
<feature type="repeat" description="Solcar" evidence="12">
    <location>
        <begin position="149"/>
        <end position="233"/>
    </location>
</feature>
<dbReference type="InterPro" id="IPR023395">
    <property type="entry name" value="MCP_dom_sf"/>
</dbReference>
<comment type="subcellular location">
    <subcellularLocation>
        <location evidence="1">Mitochondrion inner membrane</location>
        <topology evidence="1">Multi-pass membrane protein</topology>
    </subcellularLocation>
</comment>
<organism evidence="14">
    <name type="scientific">Aceria tosichella</name>
    <name type="common">wheat curl mite</name>
    <dbReference type="NCBI Taxonomy" id="561515"/>
    <lineage>
        <taxon>Eukaryota</taxon>
        <taxon>Metazoa</taxon>
        <taxon>Ecdysozoa</taxon>
        <taxon>Arthropoda</taxon>
        <taxon>Chelicerata</taxon>
        <taxon>Arachnida</taxon>
        <taxon>Acari</taxon>
        <taxon>Acariformes</taxon>
        <taxon>Trombidiformes</taxon>
        <taxon>Prostigmata</taxon>
        <taxon>Eupodina</taxon>
        <taxon>Eriophyoidea</taxon>
        <taxon>Eriophyidae</taxon>
        <taxon>Eriophyinae</taxon>
        <taxon>Aceriini</taxon>
        <taxon>Aceria</taxon>
    </lineage>
</organism>
<keyword evidence="11 12" id="KW-0472">Membrane</keyword>
<evidence type="ECO:0000256" key="13">
    <source>
        <dbReference type="RuleBase" id="RU000488"/>
    </source>
</evidence>
<dbReference type="Gene3D" id="1.50.40.10">
    <property type="entry name" value="Mitochondrial carrier domain"/>
    <property type="match status" value="2"/>
</dbReference>
<dbReference type="PROSITE" id="PS50920">
    <property type="entry name" value="SOLCAR"/>
    <property type="match status" value="3"/>
</dbReference>
<evidence type="ECO:0000256" key="9">
    <source>
        <dbReference type="ARBA" id="ARBA00023065"/>
    </source>
</evidence>
<feature type="repeat" description="Solcar" evidence="12">
    <location>
        <begin position="240"/>
        <end position="333"/>
    </location>
</feature>
<keyword evidence="6" id="KW-0999">Mitochondrion inner membrane</keyword>
<evidence type="ECO:0000256" key="4">
    <source>
        <dbReference type="ARBA" id="ARBA00022496"/>
    </source>
</evidence>
<dbReference type="GO" id="GO:0015093">
    <property type="term" value="F:ferrous iron transmembrane transporter activity"/>
    <property type="evidence" value="ECO:0007669"/>
    <property type="project" value="TreeGrafter"/>
</dbReference>
<dbReference type="SUPFAM" id="SSF103506">
    <property type="entry name" value="Mitochondrial carrier"/>
    <property type="match status" value="1"/>
</dbReference>
<dbReference type="GO" id="GO:0048250">
    <property type="term" value="P:iron import into the mitochondrion"/>
    <property type="evidence" value="ECO:0007669"/>
    <property type="project" value="TreeGrafter"/>
</dbReference>
<evidence type="ECO:0000256" key="12">
    <source>
        <dbReference type="PROSITE-ProRule" id="PRU00282"/>
    </source>
</evidence>
<accession>A0A6G1SEU3</accession>
<keyword evidence="7" id="KW-1133">Transmembrane helix</keyword>
<feature type="repeat" description="Solcar" evidence="12">
    <location>
        <begin position="15"/>
        <end position="100"/>
    </location>
</feature>
<keyword evidence="9" id="KW-0406">Ion transport</keyword>
<evidence type="ECO:0000256" key="11">
    <source>
        <dbReference type="ARBA" id="ARBA00023136"/>
    </source>
</evidence>
<dbReference type="GO" id="GO:0005743">
    <property type="term" value="C:mitochondrial inner membrane"/>
    <property type="evidence" value="ECO:0007669"/>
    <property type="project" value="UniProtKB-SubCell"/>
</dbReference>
<comment type="similarity">
    <text evidence="2 13">Belongs to the mitochondrial carrier (TC 2.A.29) family.</text>
</comment>
<evidence type="ECO:0000256" key="1">
    <source>
        <dbReference type="ARBA" id="ARBA00004448"/>
    </source>
</evidence>
<evidence type="ECO:0000256" key="7">
    <source>
        <dbReference type="ARBA" id="ARBA00022989"/>
    </source>
</evidence>
<proteinExistence type="inferred from homology"/>
<evidence type="ECO:0000313" key="14">
    <source>
        <dbReference type="EMBL" id="MDE48482.1"/>
    </source>
</evidence>
<keyword evidence="5 12" id="KW-0812">Transmembrane</keyword>
<dbReference type="InterPro" id="IPR018108">
    <property type="entry name" value="MCP_transmembrane"/>
</dbReference>
<evidence type="ECO:0000256" key="6">
    <source>
        <dbReference type="ARBA" id="ARBA00022792"/>
    </source>
</evidence>
<dbReference type="EMBL" id="GGYP01003711">
    <property type="protein sequence ID" value="MDE48482.1"/>
    <property type="molecule type" value="Transcribed_RNA"/>
</dbReference>
<evidence type="ECO:0000256" key="10">
    <source>
        <dbReference type="ARBA" id="ARBA00023128"/>
    </source>
</evidence>